<keyword evidence="3" id="KW-1185">Reference proteome</keyword>
<accession>A0A4S4N055</accession>
<organism evidence="2 3">
    <name type="scientific">Antrodiella citrinella</name>
    <dbReference type="NCBI Taxonomy" id="2447956"/>
    <lineage>
        <taxon>Eukaryota</taxon>
        <taxon>Fungi</taxon>
        <taxon>Dikarya</taxon>
        <taxon>Basidiomycota</taxon>
        <taxon>Agaricomycotina</taxon>
        <taxon>Agaricomycetes</taxon>
        <taxon>Polyporales</taxon>
        <taxon>Steccherinaceae</taxon>
        <taxon>Antrodiella</taxon>
    </lineage>
</organism>
<dbReference type="EMBL" id="SGPM01000027">
    <property type="protein sequence ID" value="THH32212.1"/>
    <property type="molecule type" value="Genomic_DNA"/>
</dbReference>
<proteinExistence type="predicted"/>
<feature type="compositionally biased region" description="Low complexity" evidence="1">
    <location>
        <begin position="231"/>
        <end position="242"/>
    </location>
</feature>
<sequence length="395" mass="43351">MPVLSKVAIPFTPIMRRFLADVFKPTTLRTLGKRNRDGGSQQGSDAPHERPQLFGPGAGHLPNCVALQNDDTEEDAVVVTALNIIPFCCHADLLSMNRDDLVRVADTLNFKLPLAMQIDTSAPRSDVFIRNSIELLVGIRRTVPPTPKPNRSMCFVSVAAQKVDGDEDADHVPPTPASPLANRSNRLHNFSFAHSTPLAALDEEDEDVGIDEDEVDEPEKRLRKRRRILLDSTTSATPSPTTRALLSRSQSQRTPRSNINSPFRMGTTQVFRSQSQKLPRGKIVSNYRNVTLTRGRGGVRTKHPTGKYQNTIILTSTPKKRKRVQDLDSESTDSFSEHLSSISFPSPPALSPVDPSYDNRRADGVYQVAAADVTAGLEGMSMADEGSGSDMDISL</sequence>
<reference evidence="2 3" key="1">
    <citation type="submission" date="2019-02" db="EMBL/GenBank/DDBJ databases">
        <title>Genome sequencing of the rare red list fungi Antrodiella citrinella (Flaviporus citrinellus).</title>
        <authorList>
            <person name="Buettner E."/>
            <person name="Kellner H."/>
        </authorList>
    </citation>
    <scope>NUCLEOTIDE SEQUENCE [LARGE SCALE GENOMIC DNA]</scope>
    <source>
        <strain evidence="2 3">DSM 108506</strain>
    </source>
</reference>
<protein>
    <submittedName>
        <fullName evidence="2">Uncharacterized protein</fullName>
    </submittedName>
</protein>
<evidence type="ECO:0000313" key="3">
    <source>
        <dbReference type="Proteomes" id="UP000308730"/>
    </source>
</evidence>
<evidence type="ECO:0000313" key="2">
    <source>
        <dbReference type="EMBL" id="THH32212.1"/>
    </source>
</evidence>
<name>A0A4S4N055_9APHY</name>
<dbReference type="AlphaFoldDB" id="A0A4S4N055"/>
<dbReference type="OrthoDB" id="3061698at2759"/>
<feature type="compositionally biased region" description="Polar residues" evidence="1">
    <location>
        <begin position="247"/>
        <end position="263"/>
    </location>
</feature>
<dbReference type="Proteomes" id="UP000308730">
    <property type="component" value="Unassembled WGS sequence"/>
</dbReference>
<feature type="region of interest" description="Disordered" evidence="1">
    <location>
        <begin position="30"/>
        <end position="54"/>
    </location>
</feature>
<feature type="region of interest" description="Disordered" evidence="1">
    <location>
        <begin position="316"/>
        <end position="360"/>
    </location>
</feature>
<feature type="compositionally biased region" description="Polar residues" evidence="1">
    <location>
        <begin position="332"/>
        <end position="344"/>
    </location>
</feature>
<feature type="region of interest" description="Disordered" evidence="1">
    <location>
        <begin position="231"/>
        <end position="263"/>
    </location>
</feature>
<comment type="caution">
    <text evidence="2">The sequence shown here is derived from an EMBL/GenBank/DDBJ whole genome shotgun (WGS) entry which is preliminary data.</text>
</comment>
<evidence type="ECO:0000256" key="1">
    <source>
        <dbReference type="SAM" id="MobiDB-lite"/>
    </source>
</evidence>
<gene>
    <name evidence="2" type="ORF">EUX98_g1999</name>
</gene>